<comment type="caution">
    <text evidence="1">The sequence shown here is derived from an EMBL/GenBank/DDBJ whole genome shotgun (WGS) entry which is preliminary data.</text>
</comment>
<dbReference type="InterPro" id="IPR023213">
    <property type="entry name" value="CAT-like_dom_sf"/>
</dbReference>
<gene>
    <name evidence="1" type="ORF">SASPL_155103</name>
</gene>
<reference evidence="1" key="2">
    <citation type="submission" date="2020-08" db="EMBL/GenBank/DDBJ databases">
        <title>Plant Genome Project.</title>
        <authorList>
            <person name="Zhang R.-G."/>
        </authorList>
    </citation>
    <scope>NUCLEOTIDE SEQUENCE</scope>
    <source>
        <strain evidence="1">Huo1</strain>
        <tissue evidence="1">Leaf</tissue>
    </source>
</reference>
<sequence>MAAAAIHSSEKQYSPARSLGNTEQNWCRAVASGTGITVLALQMAIPPPRIAASLTGILEKLQTRHPLLAAKLHYNRASKAFSFLQTAAPPPHAVELHDAPTTAKILCAAAADSPLQAILEHELNINSWSHPGSFPCSGTEILHVAVYAATDIGSVVALRFHTSVCDRATAVSLLRELMEMVGGSGVNTGIGNEGEGKMGIESLIQAGMAKKTLWAHALDTLGYSVNSLRLTNLTFQNTKMPRRSEVVRLQIASKHTALILEGCKSRGIKVCGVLAAAAIIAANSTKLHTSDTKKYGVVTLTDCRANFQPPLSPHHYGFYHSAILNIHKVKGSETLWDLAKTCYMDFADYKKSNKHISDMADLNFLMSKAIDNPALTASSSLRTSLVTVFEDPVLDDSLEMQRSIGAEDFVGCASVHGVGPSIAIFDTVREGRLDCTCVYPAPLHSREQMTELVERMSKQSGAPKSRAVCATELSWCRAVPGGTGITVLALLFSKPPDLPFLQSALRRFQSSHPILNSKLRFDSSSTSFSYVTSQSPYLQIRPFDTQSTAQILQSHSSSISIPPLQLILEHELNNNSWQNPDPSSDADLFLASLYHLEGSLWVLALRIHTSVCDRAAAAALMSELVALMEEKEGNRAESVEENQEMEVSLGIEDCIPAGLGSKGFWARGVDMLGYSLNSFRLANLSFSDTASPRQSCIVRMRMNAEDTGRILSRCNSNEIKLSAALAAAALIACHASKKFPLQQWEKYAAVTLTDCRSALDPVLSSHHIGFYHSAILHTHDIKGGEDLWELAKRVHSSFMNSKNKNKHFTDMADLNFLMCKAIENPGLTPSSSLRTSLVSVFEDPIFDPPNKLREALGFEDFIGCASVHGVGPSVAAFDTIRNGEVDCAFVYPFPLFSREQMNEFVDGIKGILLKGIA</sequence>
<proteinExistence type="predicted"/>
<dbReference type="Gene3D" id="3.30.559.10">
    <property type="entry name" value="Chloramphenicol acetyltransferase-like domain"/>
    <property type="match status" value="1"/>
</dbReference>
<evidence type="ECO:0008006" key="3">
    <source>
        <dbReference type="Google" id="ProtNLM"/>
    </source>
</evidence>
<reference evidence="1" key="1">
    <citation type="submission" date="2018-01" db="EMBL/GenBank/DDBJ databases">
        <authorList>
            <person name="Mao J.F."/>
        </authorList>
    </citation>
    <scope>NUCLEOTIDE SEQUENCE</scope>
    <source>
        <strain evidence="1">Huo1</strain>
        <tissue evidence="1">Leaf</tissue>
    </source>
</reference>
<evidence type="ECO:0000313" key="2">
    <source>
        <dbReference type="Proteomes" id="UP000298416"/>
    </source>
</evidence>
<dbReference type="SUPFAM" id="SSF52777">
    <property type="entry name" value="CoA-dependent acyltransferases"/>
    <property type="match status" value="3"/>
</dbReference>
<organism evidence="1">
    <name type="scientific">Salvia splendens</name>
    <name type="common">Scarlet sage</name>
    <dbReference type="NCBI Taxonomy" id="180675"/>
    <lineage>
        <taxon>Eukaryota</taxon>
        <taxon>Viridiplantae</taxon>
        <taxon>Streptophyta</taxon>
        <taxon>Embryophyta</taxon>
        <taxon>Tracheophyta</taxon>
        <taxon>Spermatophyta</taxon>
        <taxon>Magnoliopsida</taxon>
        <taxon>eudicotyledons</taxon>
        <taxon>Gunneridae</taxon>
        <taxon>Pentapetalae</taxon>
        <taxon>asterids</taxon>
        <taxon>lamiids</taxon>
        <taxon>Lamiales</taxon>
        <taxon>Lamiaceae</taxon>
        <taxon>Nepetoideae</taxon>
        <taxon>Mentheae</taxon>
        <taxon>Salviinae</taxon>
        <taxon>Salvia</taxon>
        <taxon>Salvia subgen. Calosphace</taxon>
        <taxon>core Calosphace</taxon>
    </lineage>
</organism>
<dbReference type="PANTHER" id="PTHR34375">
    <property type="entry name" value="GATA ZINC FINGER PROTEIN-RELATED"/>
    <property type="match status" value="1"/>
</dbReference>
<protein>
    <recommendedName>
        <fullName evidence="3">Condensation domain-containing protein</fullName>
    </recommendedName>
</protein>
<accession>A0A8X8W170</accession>
<dbReference type="AlphaFoldDB" id="A0A8X8W170"/>
<name>A0A8X8W170_SALSN</name>
<keyword evidence="2" id="KW-1185">Reference proteome</keyword>
<dbReference type="EMBL" id="PNBA02000022">
    <property type="protein sequence ID" value="KAG6386212.1"/>
    <property type="molecule type" value="Genomic_DNA"/>
</dbReference>
<dbReference type="Gene3D" id="3.30.559.30">
    <property type="entry name" value="Nonribosomal peptide synthetase, condensation domain"/>
    <property type="match status" value="1"/>
</dbReference>
<dbReference type="PANTHER" id="PTHR34375:SF2">
    <property type="entry name" value="GATA ZINC FINGER PROTEIN"/>
    <property type="match status" value="1"/>
</dbReference>
<dbReference type="Proteomes" id="UP000298416">
    <property type="component" value="Unassembled WGS sequence"/>
</dbReference>
<evidence type="ECO:0000313" key="1">
    <source>
        <dbReference type="EMBL" id="KAG6386212.1"/>
    </source>
</evidence>